<evidence type="ECO:0000313" key="2">
    <source>
        <dbReference type="Proteomes" id="UP000019202"/>
    </source>
</evidence>
<dbReference type="AlphaFoldDB" id="W1J3S1"/>
<reference evidence="1" key="1">
    <citation type="submission" date="2013-11" db="EMBL/GenBank/DDBJ databases">
        <title>Draft genome sequence and annotation of the entomopathogenic bacteria, Xenorhabdus cabanillasi strain JM26 and Xenorhabdus szentirmai strain DSM 16338.</title>
        <authorList>
            <person name="Gualtieri M."/>
            <person name="Ogier J.C."/>
            <person name="Pages S."/>
            <person name="Givaudan A."/>
            <person name="Gaudriault S."/>
        </authorList>
    </citation>
    <scope>NUCLEOTIDE SEQUENCE [LARGE SCALE GENOMIC DNA]</scope>
    <source>
        <strain evidence="1">DSM 16338</strain>
    </source>
</reference>
<keyword evidence="2" id="KW-1185">Reference proteome</keyword>
<dbReference type="RefSeq" id="WP_038241555.1">
    <property type="nucleotide sequence ID" value="NZ_CAWLWS010000132.1"/>
</dbReference>
<proteinExistence type="predicted"/>
<evidence type="ECO:0000313" key="1">
    <source>
        <dbReference type="EMBL" id="CDL85379.1"/>
    </source>
</evidence>
<comment type="caution">
    <text evidence="1">The sequence shown here is derived from an EMBL/GenBank/DDBJ whole genome shotgun (WGS) entry which is preliminary data.</text>
</comment>
<dbReference type="EMBL" id="CBXF010000132">
    <property type="protein sequence ID" value="CDL85379.1"/>
    <property type="molecule type" value="Genomic_DNA"/>
</dbReference>
<gene>
    <name evidence="1" type="ORF">XSR1_70117</name>
</gene>
<dbReference type="STRING" id="1427518.XSR1_70117"/>
<dbReference type="Proteomes" id="UP000019202">
    <property type="component" value="Unassembled WGS sequence"/>
</dbReference>
<protein>
    <submittedName>
        <fullName evidence="1">Uncharacterized protein</fullName>
    </submittedName>
</protein>
<name>W1J3S1_9GAMM</name>
<accession>W1J3S1</accession>
<organism evidence="1 2">
    <name type="scientific">Xenorhabdus szentirmaii DSM 16338</name>
    <dbReference type="NCBI Taxonomy" id="1427518"/>
    <lineage>
        <taxon>Bacteria</taxon>
        <taxon>Pseudomonadati</taxon>
        <taxon>Pseudomonadota</taxon>
        <taxon>Gammaproteobacteria</taxon>
        <taxon>Enterobacterales</taxon>
        <taxon>Morganellaceae</taxon>
        <taxon>Xenorhabdus</taxon>
    </lineage>
</organism>
<sequence length="97" mass="11281">MSKKIIKIIPAIAGWWFKNKHNGYYHPIIAWEISNDGGVDVYYPVYPEYSYRDNFSADKEYKKYGSLMYNPTQIFTLVEGGQGDSYQPLEQKKEAGE</sequence>